<proteinExistence type="predicted"/>
<evidence type="ECO:0000313" key="3">
    <source>
        <dbReference type="Proteomes" id="UP000282312"/>
    </source>
</evidence>
<dbReference type="EMBL" id="QGSZ01000367">
    <property type="protein sequence ID" value="RQW95131.1"/>
    <property type="molecule type" value="Genomic_DNA"/>
</dbReference>
<accession>A0A3N9W340</accession>
<dbReference type="AlphaFoldDB" id="A0A3N9W340"/>
<evidence type="ECO:0000256" key="1">
    <source>
        <dbReference type="SAM" id="MobiDB-lite"/>
    </source>
</evidence>
<feature type="region of interest" description="Disordered" evidence="1">
    <location>
        <begin position="65"/>
        <end position="95"/>
    </location>
</feature>
<dbReference type="Proteomes" id="UP000282312">
    <property type="component" value="Unassembled WGS sequence"/>
</dbReference>
<dbReference type="OrthoDB" id="3268975at2"/>
<reference evidence="2 3" key="1">
    <citation type="submission" date="2018-05" db="EMBL/GenBank/DDBJ databases">
        <title>Micromonospora from Atacama Desert.</title>
        <authorList>
            <person name="Carro L."/>
            <person name="Goodfellow M."/>
            <person name="Klenk H.-P."/>
        </authorList>
    </citation>
    <scope>NUCLEOTIDE SEQUENCE [LARGE SCALE GENOMIC DNA]</scope>
    <source>
        <strain evidence="2 3">LB39</strain>
    </source>
</reference>
<feature type="compositionally biased region" description="Low complexity" evidence="1">
    <location>
        <begin position="76"/>
        <end position="95"/>
    </location>
</feature>
<organism evidence="2 3">
    <name type="scientific">Micromonospora inaquosa</name>
    <dbReference type="NCBI Taxonomy" id="2203716"/>
    <lineage>
        <taxon>Bacteria</taxon>
        <taxon>Bacillati</taxon>
        <taxon>Actinomycetota</taxon>
        <taxon>Actinomycetes</taxon>
        <taxon>Micromonosporales</taxon>
        <taxon>Micromonosporaceae</taxon>
        <taxon>Micromonospora</taxon>
    </lineage>
</organism>
<gene>
    <name evidence="2" type="ORF">DLJ59_33480</name>
</gene>
<comment type="caution">
    <text evidence="2">The sequence shown here is derived from an EMBL/GenBank/DDBJ whole genome shotgun (WGS) entry which is preliminary data.</text>
</comment>
<sequence>MLGFIWRQLRGRAGRSVALSAGVLVATTGFVVLTGATTTSRLDVTGTVERNTQVAYEILVRPKGTRTPLEAERGWSAPTISPGSSAASPPSSTSR</sequence>
<keyword evidence="3" id="KW-1185">Reference proteome</keyword>
<name>A0A3N9W340_9ACTN</name>
<dbReference type="RefSeq" id="WP_124778106.1">
    <property type="nucleotide sequence ID" value="NZ_QGSZ01000367.1"/>
</dbReference>
<protein>
    <submittedName>
        <fullName evidence="2">Uncharacterized protein</fullName>
    </submittedName>
</protein>
<evidence type="ECO:0000313" key="2">
    <source>
        <dbReference type="EMBL" id="RQW95131.1"/>
    </source>
</evidence>